<evidence type="ECO:0000256" key="1">
    <source>
        <dbReference type="SAM" id="MobiDB-lite"/>
    </source>
</evidence>
<organism evidence="2 3">
    <name type="scientific">Acanthocheilonema viteae</name>
    <name type="common">Filarial nematode worm</name>
    <name type="synonym">Dipetalonema viteae</name>
    <dbReference type="NCBI Taxonomy" id="6277"/>
    <lineage>
        <taxon>Eukaryota</taxon>
        <taxon>Metazoa</taxon>
        <taxon>Ecdysozoa</taxon>
        <taxon>Nematoda</taxon>
        <taxon>Chromadorea</taxon>
        <taxon>Rhabditida</taxon>
        <taxon>Spirurina</taxon>
        <taxon>Spiruromorpha</taxon>
        <taxon>Filarioidea</taxon>
        <taxon>Onchocercidae</taxon>
        <taxon>Acanthocheilonema</taxon>
    </lineage>
</organism>
<protein>
    <submittedName>
        <fullName evidence="2">Uncharacterized protein</fullName>
    </submittedName>
</protein>
<sequence length="241" mass="26776">MSAPVEQLDIVDEAERRLEELGERNVRAVDEKPMPREVEFDKHETEWAPLPDDEDEEHWPSGAEWASLPDDETEGLRIGGTNGEDQVTIPVLATQGTSAAAAPEEFRPADLGDLPEQFRRELQVPWAKPYTVARGQGNSGIGSLRPSKGGAFMPRECTGKVPAALELHNLDWCPRSRAAVINERQVKRRRLELVRREGDLLFIPGEKLVKSVRAFGLLHVVKPVAAYPDFPFSSNAIRPSG</sequence>
<gene>
    <name evidence="2" type="ORF">NAV_LOCUS8807</name>
</gene>
<proteinExistence type="predicted"/>
<feature type="compositionally biased region" description="Basic and acidic residues" evidence="1">
    <location>
        <begin position="28"/>
        <end position="46"/>
    </location>
</feature>
<feature type="region of interest" description="Disordered" evidence="1">
    <location>
        <begin position="28"/>
        <end position="69"/>
    </location>
</feature>
<accession>A0A498SNW8</accession>
<dbReference type="OrthoDB" id="5910226at2759"/>
<keyword evidence="3" id="KW-1185">Reference proteome</keyword>
<evidence type="ECO:0000313" key="2">
    <source>
        <dbReference type="EMBL" id="VBB34016.1"/>
    </source>
</evidence>
<reference evidence="2 3" key="1">
    <citation type="submission" date="2018-08" db="EMBL/GenBank/DDBJ databases">
        <authorList>
            <person name="Laetsch R D."/>
            <person name="Stevens L."/>
            <person name="Kumar S."/>
            <person name="Blaxter L. M."/>
        </authorList>
    </citation>
    <scope>NUCLEOTIDE SEQUENCE [LARGE SCALE GENOMIC DNA]</scope>
</reference>
<evidence type="ECO:0000313" key="3">
    <source>
        <dbReference type="Proteomes" id="UP000276991"/>
    </source>
</evidence>
<dbReference type="AlphaFoldDB" id="A0A498SNW8"/>
<dbReference type="Proteomes" id="UP000276991">
    <property type="component" value="Unassembled WGS sequence"/>
</dbReference>
<name>A0A498SNW8_ACAVI</name>
<dbReference type="EMBL" id="UPTC01002941">
    <property type="protein sequence ID" value="VBB34016.1"/>
    <property type="molecule type" value="Genomic_DNA"/>
</dbReference>